<dbReference type="AlphaFoldDB" id="A0AAV9QST8"/>
<gene>
    <name evidence="1" type="ORF">CRENBAI_014781</name>
</gene>
<evidence type="ECO:0000313" key="2">
    <source>
        <dbReference type="Proteomes" id="UP001311232"/>
    </source>
</evidence>
<keyword evidence="2" id="KW-1185">Reference proteome</keyword>
<name>A0AAV9QST8_9TELE</name>
<proteinExistence type="predicted"/>
<dbReference type="EMBL" id="JAHHUM010002884">
    <property type="protein sequence ID" value="KAK5600551.1"/>
    <property type="molecule type" value="Genomic_DNA"/>
</dbReference>
<organism evidence="1 2">
    <name type="scientific">Crenichthys baileyi</name>
    <name type="common">White River springfish</name>
    <dbReference type="NCBI Taxonomy" id="28760"/>
    <lineage>
        <taxon>Eukaryota</taxon>
        <taxon>Metazoa</taxon>
        <taxon>Chordata</taxon>
        <taxon>Craniata</taxon>
        <taxon>Vertebrata</taxon>
        <taxon>Euteleostomi</taxon>
        <taxon>Actinopterygii</taxon>
        <taxon>Neopterygii</taxon>
        <taxon>Teleostei</taxon>
        <taxon>Neoteleostei</taxon>
        <taxon>Acanthomorphata</taxon>
        <taxon>Ovalentaria</taxon>
        <taxon>Atherinomorphae</taxon>
        <taxon>Cyprinodontiformes</taxon>
        <taxon>Goodeidae</taxon>
        <taxon>Crenichthys</taxon>
    </lineage>
</organism>
<comment type="caution">
    <text evidence="1">The sequence shown here is derived from an EMBL/GenBank/DDBJ whole genome shotgun (WGS) entry which is preliminary data.</text>
</comment>
<dbReference type="Proteomes" id="UP001311232">
    <property type="component" value="Unassembled WGS sequence"/>
</dbReference>
<accession>A0AAV9QST8</accession>
<evidence type="ECO:0000313" key="1">
    <source>
        <dbReference type="EMBL" id="KAK5600551.1"/>
    </source>
</evidence>
<reference evidence="1 2" key="1">
    <citation type="submission" date="2021-06" db="EMBL/GenBank/DDBJ databases">
        <authorList>
            <person name="Palmer J.M."/>
        </authorList>
    </citation>
    <scope>NUCLEOTIDE SEQUENCE [LARGE SCALE GENOMIC DNA]</scope>
    <source>
        <strain evidence="1 2">MEX-2019</strain>
        <tissue evidence="1">Muscle</tissue>
    </source>
</reference>
<protein>
    <submittedName>
        <fullName evidence="1">Uncharacterized protein</fullName>
    </submittedName>
</protein>
<sequence>MTCSSNCSESWFYKEPHLLFYSTLQCSTSVCWFITSNPLKFVVETLENVWKEHCRNKSGQTRTFLLINKKGKRQRTSFGHKAEPSITCLHFYQNQYLTLLQ</sequence>